<evidence type="ECO:0000313" key="2">
    <source>
        <dbReference type="EMBL" id="POR36199.1"/>
    </source>
</evidence>
<dbReference type="STRING" id="94208.A0A2S4L1B2"/>
<comment type="caution">
    <text evidence="2">The sequence shown here is derived from an EMBL/GenBank/DDBJ whole genome shotgun (WGS) entry which is preliminary data.</text>
</comment>
<feature type="compositionally biased region" description="Polar residues" evidence="1">
    <location>
        <begin position="269"/>
        <end position="283"/>
    </location>
</feature>
<feature type="non-terminal residue" evidence="2">
    <location>
        <position position="331"/>
    </location>
</feature>
<feature type="compositionally biased region" description="Basic and acidic residues" evidence="1">
    <location>
        <begin position="243"/>
        <end position="255"/>
    </location>
</feature>
<protein>
    <submittedName>
        <fullName evidence="2">Uncharacterized protein</fullName>
    </submittedName>
</protein>
<dbReference type="EMBL" id="PKSG01000350">
    <property type="protein sequence ID" value="POR36199.1"/>
    <property type="molecule type" value="Genomic_DNA"/>
</dbReference>
<dbReference type="AlphaFoldDB" id="A0A2S4L1B2"/>
<dbReference type="Proteomes" id="UP000237481">
    <property type="component" value="Unassembled WGS sequence"/>
</dbReference>
<dbReference type="OrthoDB" id="506498at2759"/>
<name>A0A2S4L1B2_9HYPO</name>
<accession>A0A2S4L1B2</accession>
<keyword evidence="3" id="KW-1185">Reference proteome</keyword>
<evidence type="ECO:0000313" key="3">
    <source>
        <dbReference type="Proteomes" id="UP000237481"/>
    </source>
</evidence>
<proteinExistence type="predicted"/>
<reference evidence="2 3" key="1">
    <citation type="submission" date="2018-01" db="EMBL/GenBank/DDBJ databases">
        <title>Harnessing the power of phylogenomics to disentangle the directionality and signatures of interkingdom host jumping in the parasitic fungal genus Tolypocladium.</title>
        <authorList>
            <person name="Quandt C.A."/>
            <person name="Patterson W."/>
            <person name="Spatafora J.W."/>
        </authorList>
    </citation>
    <scope>NUCLEOTIDE SEQUENCE [LARGE SCALE GENOMIC DNA]</scope>
    <source>
        <strain evidence="2 3">NRBC 100945</strain>
    </source>
</reference>
<organism evidence="2 3">
    <name type="scientific">Tolypocladium paradoxum</name>
    <dbReference type="NCBI Taxonomy" id="94208"/>
    <lineage>
        <taxon>Eukaryota</taxon>
        <taxon>Fungi</taxon>
        <taxon>Dikarya</taxon>
        <taxon>Ascomycota</taxon>
        <taxon>Pezizomycotina</taxon>
        <taxon>Sordariomycetes</taxon>
        <taxon>Hypocreomycetidae</taxon>
        <taxon>Hypocreales</taxon>
        <taxon>Ophiocordycipitaceae</taxon>
        <taxon>Tolypocladium</taxon>
    </lineage>
</organism>
<gene>
    <name evidence="2" type="ORF">TPAR_03612</name>
</gene>
<sequence length="331" mass="36348">MESTRTDHALSRWSSQYLDAMQPYKNPRAALQLPNWMRSAGFTEVEFRLLTLPMCAWSNEPRDHNIGLANSENVAQLLQSLALYPFTQLKGMSIEDFEHLIEEAKSEASNPSFKAYFPLPDVLNVANAVTFVLAASPAADSTGAIQRRSKFASAGKSMAAAPRVGWTTKGRFSLVMEGVSDVGHGKGRMSSKEGLGRQMEILVDCSNDVSFLPGLCKLTGAGAWSHADGRRQKEGRNKHRRASMRDDNWLGKDEIGAASAAPARPWPVTHTQRSQWRTDSSPPAVQRGCGASLSYYSLEWVGSSVPTAWNPVIQDMEACDTHESQPAHPLE</sequence>
<feature type="region of interest" description="Disordered" evidence="1">
    <location>
        <begin position="223"/>
        <end position="285"/>
    </location>
</feature>
<evidence type="ECO:0000256" key="1">
    <source>
        <dbReference type="SAM" id="MobiDB-lite"/>
    </source>
</evidence>